<dbReference type="OrthoDB" id="9798982at2"/>
<protein>
    <submittedName>
        <fullName evidence="3">Putative chitinase</fullName>
    </submittedName>
</protein>
<dbReference type="Gene3D" id="1.10.530.10">
    <property type="match status" value="1"/>
</dbReference>
<dbReference type="Proteomes" id="UP000182272">
    <property type="component" value="Chromosome I"/>
</dbReference>
<dbReference type="PANTHER" id="PTHR34408">
    <property type="entry name" value="FAMILY PROTEIN, PUTATIVE-RELATED"/>
    <property type="match status" value="1"/>
</dbReference>
<dbReference type="GO" id="GO:0006032">
    <property type="term" value="P:chitin catabolic process"/>
    <property type="evidence" value="ECO:0007669"/>
    <property type="project" value="InterPro"/>
</dbReference>
<dbReference type="AlphaFoldDB" id="A0A1H6P136"/>
<dbReference type="PANTHER" id="PTHR34408:SF1">
    <property type="entry name" value="GLYCOSYL HYDROLASE FAMILY 19 DOMAIN-CONTAINING PROTEIN HI_1415"/>
    <property type="match status" value="1"/>
</dbReference>
<dbReference type="Pfam" id="PF00182">
    <property type="entry name" value="Glyco_hydro_19"/>
    <property type="match status" value="1"/>
</dbReference>
<evidence type="ECO:0000259" key="2">
    <source>
        <dbReference type="Pfam" id="PF00182"/>
    </source>
</evidence>
<dbReference type="InterPro" id="IPR023346">
    <property type="entry name" value="Lysozyme-like_dom_sf"/>
</dbReference>
<accession>A0A1H6P136</accession>
<dbReference type="SUPFAM" id="SSF53955">
    <property type="entry name" value="Lysozyme-like"/>
    <property type="match status" value="1"/>
</dbReference>
<dbReference type="InterPro" id="IPR052354">
    <property type="entry name" value="Cell_Wall_Dynamics_Protein"/>
</dbReference>
<keyword evidence="1" id="KW-1133">Transmembrane helix</keyword>
<keyword evidence="1" id="KW-0472">Membrane</keyword>
<name>A0A1H6P136_9PSED</name>
<gene>
    <name evidence="3" type="ORF">SAMN05216581_3345</name>
</gene>
<dbReference type="RefSeq" id="WP_019362979.1">
    <property type="nucleotide sequence ID" value="NZ_LT629972.1"/>
</dbReference>
<keyword evidence="1" id="KW-0812">Transmembrane</keyword>
<proteinExistence type="predicted"/>
<evidence type="ECO:0000256" key="1">
    <source>
        <dbReference type="SAM" id="Phobius"/>
    </source>
</evidence>
<dbReference type="InterPro" id="IPR000726">
    <property type="entry name" value="Glyco_hydro_19_cat"/>
</dbReference>
<reference evidence="3 4" key="1">
    <citation type="submission" date="2016-10" db="EMBL/GenBank/DDBJ databases">
        <authorList>
            <person name="de Groot N.N."/>
        </authorList>
    </citation>
    <scope>NUCLEOTIDE SEQUENCE [LARGE SCALE GENOMIC DNA]</scope>
    <source>
        <strain evidence="3 4">LMG 2158</strain>
    </source>
</reference>
<organism evidence="3 4">
    <name type="scientific">Pseudomonas asplenii</name>
    <dbReference type="NCBI Taxonomy" id="53407"/>
    <lineage>
        <taxon>Bacteria</taxon>
        <taxon>Pseudomonadati</taxon>
        <taxon>Pseudomonadota</taxon>
        <taxon>Gammaproteobacteria</taxon>
        <taxon>Pseudomonadales</taxon>
        <taxon>Pseudomonadaceae</taxon>
        <taxon>Pseudomonas</taxon>
    </lineage>
</organism>
<dbReference type="GO" id="GO:0004568">
    <property type="term" value="F:chitinase activity"/>
    <property type="evidence" value="ECO:0007669"/>
    <property type="project" value="InterPro"/>
</dbReference>
<evidence type="ECO:0000313" key="4">
    <source>
        <dbReference type="Proteomes" id="UP000182272"/>
    </source>
</evidence>
<evidence type="ECO:0000313" key="3">
    <source>
        <dbReference type="EMBL" id="SEI17285.1"/>
    </source>
</evidence>
<dbReference type="GO" id="GO:0016998">
    <property type="term" value="P:cell wall macromolecule catabolic process"/>
    <property type="evidence" value="ECO:0007669"/>
    <property type="project" value="InterPro"/>
</dbReference>
<dbReference type="EMBL" id="LT629972">
    <property type="protein sequence ID" value="SEI17285.1"/>
    <property type="molecule type" value="Genomic_DNA"/>
</dbReference>
<feature type="domain" description="Glycoside hydrolase family 19 catalytic" evidence="2">
    <location>
        <begin position="117"/>
        <end position="204"/>
    </location>
</feature>
<sequence length="212" mass="22452">MSINQQQLLRILPSAGPAAGVFVSVLAVAMQRYAIVGRLREAAFIAQVGHESGQFRTVLESLSYRADRIVALGNASKPGTRWRSLVPRAAELAGNSVRLGNALYGGRLGNGPEASGDGYKFRGRGLIQITGRANYAACSQALFGDERLVKQPELLEQPQYAALSAAWFWATSGLNTLADSGDFKGITGRINGGQTGAADRQALYDVALAVLA</sequence>
<feature type="transmembrane region" description="Helical" evidence="1">
    <location>
        <begin position="12"/>
        <end position="30"/>
    </location>
</feature>